<proteinExistence type="predicted"/>
<reference evidence="2" key="1">
    <citation type="submission" date="2023-10" db="EMBL/GenBank/DDBJ databases">
        <title>Genome assembly of Pristionchus species.</title>
        <authorList>
            <person name="Yoshida K."/>
            <person name="Sommer R.J."/>
        </authorList>
    </citation>
    <scope>NUCLEOTIDE SEQUENCE</scope>
    <source>
        <strain evidence="2">RS5133</strain>
    </source>
</reference>
<accession>A0AAV5V9W9</accession>
<comment type="caution">
    <text evidence="2">The sequence shown here is derived from an EMBL/GenBank/DDBJ whole genome shotgun (WGS) entry which is preliminary data.</text>
</comment>
<organism evidence="2 4">
    <name type="scientific">Pristionchus fissidentatus</name>
    <dbReference type="NCBI Taxonomy" id="1538716"/>
    <lineage>
        <taxon>Eukaryota</taxon>
        <taxon>Metazoa</taxon>
        <taxon>Ecdysozoa</taxon>
        <taxon>Nematoda</taxon>
        <taxon>Chromadorea</taxon>
        <taxon>Rhabditida</taxon>
        <taxon>Rhabditina</taxon>
        <taxon>Diplogasteromorpha</taxon>
        <taxon>Diplogasteroidea</taxon>
        <taxon>Neodiplogasteridae</taxon>
        <taxon>Pristionchus</taxon>
    </lineage>
</organism>
<protein>
    <recommendedName>
        <fullName evidence="5">G protein-coupled receptor</fullName>
    </recommendedName>
</protein>
<evidence type="ECO:0000313" key="3">
    <source>
        <dbReference type="EMBL" id="GMT16442.1"/>
    </source>
</evidence>
<dbReference type="EMBL" id="BTSY01000002">
    <property type="protein sequence ID" value="GMT16442.1"/>
    <property type="molecule type" value="Genomic_DNA"/>
</dbReference>
<keyword evidence="1" id="KW-0812">Transmembrane</keyword>
<dbReference type="AlphaFoldDB" id="A0AAV5V9W9"/>
<feature type="non-terminal residue" evidence="2">
    <location>
        <position position="1"/>
    </location>
</feature>
<sequence length="89" mass="10433">AIYDKYKLFVIYFAANSAAYCMLFLTHLVRYLGFEFGHFDDFQLFLQAYTTVFETSFVLYMAVDLLLCAFPHRRDFCNRIFIGIGLIAT</sequence>
<evidence type="ECO:0000256" key="1">
    <source>
        <dbReference type="SAM" id="Phobius"/>
    </source>
</evidence>
<evidence type="ECO:0008006" key="5">
    <source>
        <dbReference type="Google" id="ProtNLM"/>
    </source>
</evidence>
<feature type="transmembrane region" description="Helical" evidence="1">
    <location>
        <begin position="9"/>
        <end position="29"/>
    </location>
</feature>
<gene>
    <name evidence="2" type="ORF">PFISCL1PPCAC_7738</name>
    <name evidence="3" type="ORF">PFISCL1PPCAC_7739</name>
</gene>
<dbReference type="Proteomes" id="UP001432322">
    <property type="component" value="Unassembled WGS sequence"/>
</dbReference>
<feature type="transmembrane region" description="Helical" evidence="1">
    <location>
        <begin position="49"/>
        <end position="70"/>
    </location>
</feature>
<name>A0AAV5V9W9_9BILA</name>
<keyword evidence="1" id="KW-0472">Membrane</keyword>
<feature type="non-terminal residue" evidence="2">
    <location>
        <position position="89"/>
    </location>
</feature>
<evidence type="ECO:0000313" key="4">
    <source>
        <dbReference type="Proteomes" id="UP001432322"/>
    </source>
</evidence>
<keyword evidence="4" id="KW-1185">Reference proteome</keyword>
<evidence type="ECO:0000313" key="2">
    <source>
        <dbReference type="EMBL" id="GMT16441.1"/>
    </source>
</evidence>
<dbReference type="EMBL" id="BTSY01000002">
    <property type="protein sequence ID" value="GMT16441.1"/>
    <property type="molecule type" value="Genomic_DNA"/>
</dbReference>
<keyword evidence="1" id="KW-1133">Transmembrane helix</keyword>